<dbReference type="Gene3D" id="1.10.3710.10">
    <property type="entry name" value="DNA polymerase III clamp loader subunits, C-terminal domain"/>
    <property type="match status" value="1"/>
</dbReference>
<evidence type="ECO:0000313" key="7">
    <source>
        <dbReference type="EMBL" id="MFB9056419.1"/>
    </source>
</evidence>
<accession>A0ABV5FAL9</accession>
<dbReference type="Gene3D" id="3.40.50.300">
    <property type="entry name" value="P-loop containing nucleotide triphosphate hydrolases"/>
    <property type="match status" value="1"/>
</dbReference>
<dbReference type="SMART" id="SM00382">
    <property type="entry name" value="AAA"/>
    <property type="match status" value="1"/>
</dbReference>
<organism evidence="7 8">
    <name type="scientific">Mariniflexile ostreae</name>
    <dbReference type="NCBI Taxonomy" id="1520892"/>
    <lineage>
        <taxon>Bacteria</taxon>
        <taxon>Pseudomonadati</taxon>
        <taxon>Bacteroidota</taxon>
        <taxon>Flavobacteriia</taxon>
        <taxon>Flavobacteriales</taxon>
        <taxon>Flavobacteriaceae</taxon>
        <taxon>Mariniflexile</taxon>
    </lineage>
</organism>
<dbReference type="PANTHER" id="PTHR13779">
    <property type="entry name" value="WERNER HELICASE-INTERACTING PROTEIN 1 FAMILY MEMBER"/>
    <property type="match status" value="1"/>
</dbReference>
<dbReference type="CDD" id="cd00009">
    <property type="entry name" value="AAA"/>
    <property type="match status" value="1"/>
</dbReference>
<dbReference type="InterPro" id="IPR021886">
    <property type="entry name" value="MgsA_C"/>
</dbReference>
<keyword evidence="8" id="KW-1185">Reference proteome</keyword>
<dbReference type="CDD" id="cd18139">
    <property type="entry name" value="HLD_clamp_RarA"/>
    <property type="match status" value="1"/>
</dbReference>
<dbReference type="Proteomes" id="UP001589585">
    <property type="component" value="Unassembled WGS sequence"/>
</dbReference>
<sequence length="425" mass="47499">MNEPLAERLRPKTLEDYVSQTHLIGPQGALTQHIKMGLIPSMLFWGPPGTGKTTLANIIATESGRPFYTLSAINSGVKDIRDVIEKAKQSGGLFTTKNPILFIDEIHRFSKSQQDSLLQAVEKGWITLIGATTENPSFEVIPALLSRCQVYVLNAFDKSDLETLLQRAIEKDPYISQKNITLKETTALLRLSGGDARKLLNIFELIVNSEASETIEITDDAVLKKIQNNTVRYDKTGEQHYDIISAFIKSIRGSDPNGAVYWLARMIEGGEDVKFIARRLLISASEDIGNANPTALVIANNTFQAVSTIGNPESRIILSQCATYLACSPKSNTAYLAIDKALQLVRETGDLPIPLDLRNAPTKLMKELGYGDNYKYAHHYKNNFVDQEFLPDTIIGTPFYEPGNNARENAHREFLKQRWRDKYGY</sequence>
<name>A0ABV5FAL9_9FLAO</name>
<dbReference type="EMBL" id="JBHMFC010000020">
    <property type="protein sequence ID" value="MFB9056419.1"/>
    <property type="molecule type" value="Genomic_DNA"/>
</dbReference>
<proteinExistence type="inferred from homology"/>
<gene>
    <name evidence="7" type="ORF">ACFFU9_06635</name>
</gene>
<comment type="caution">
    <text evidence="7">The sequence shown here is derived from an EMBL/GenBank/DDBJ whole genome shotgun (WGS) entry which is preliminary data.</text>
</comment>
<protein>
    <recommendedName>
        <fullName evidence="3">Replication-associated recombination protein A</fullName>
    </recommendedName>
</protein>
<dbReference type="Pfam" id="PF16193">
    <property type="entry name" value="AAA_assoc_2"/>
    <property type="match status" value="1"/>
</dbReference>
<keyword evidence="5" id="KW-0067">ATP-binding</keyword>
<dbReference type="InterPro" id="IPR051314">
    <property type="entry name" value="AAA_ATPase_RarA/MGS1/WRNIP1"/>
</dbReference>
<dbReference type="InterPro" id="IPR003593">
    <property type="entry name" value="AAA+_ATPase"/>
</dbReference>
<dbReference type="Gene3D" id="1.10.8.60">
    <property type="match status" value="1"/>
</dbReference>
<dbReference type="InterPro" id="IPR032423">
    <property type="entry name" value="AAA_assoc_2"/>
</dbReference>
<evidence type="ECO:0000256" key="1">
    <source>
        <dbReference type="ARBA" id="ARBA00002393"/>
    </source>
</evidence>
<feature type="domain" description="AAA+ ATPase" evidence="6">
    <location>
        <begin position="38"/>
        <end position="156"/>
    </location>
</feature>
<dbReference type="InterPro" id="IPR008921">
    <property type="entry name" value="DNA_pol3_clamp-load_cplx_C"/>
</dbReference>
<evidence type="ECO:0000259" key="6">
    <source>
        <dbReference type="SMART" id="SM00382"/>
    </source>
</evidence>
<reference evidence="7 8" key="1">
    <citation type="submission" date="2024-09" db="EMBL/GenBank/DDBJ databases">
        <authorList>
            <person name="Sun Q."/>
            <person name="Mori K."/>
        </authorList>
    </citation>
    <scope>NUCLEOTIDE SEQUENCE [LARGE SCALE GENOMIC DNA]</scope>
    <source>
        <strain evidence="7 8">CECT 8622</strain>
    </source>
</reference>
<dbReference type="InterPro" id="IPR003959">
    <property type="entry name" value="ATPase_AAA_core"/>
</dbReference>
<dbReference type="Gene3D" id="1.20.272.10">
    <property type="match status" value="1"/>
</dbReference>
<keyword evidence="4" id="KW-0547">Nucleotide-binding</keyword>
<dbReference type="SUPFAM" id="SSF52540">
    <property type="entry name" value="P-loop containing nucleoside triphosphate hydrolases"/>
    <property type="match status" value="1"/>
</dbReference>
<evidence type="ECO:0000256" key="3">
    <source>
        <dbReference type="ARBA" id="ARBA00020776"/>
    </source>
</evidence>
<dbReference type="Pfam" id="PF00004">
    <property type="entry name" value="AAA"/>
    <property type="match status" value="1"/>
</dbReference>
<evidence type="ECO:0000256" key="2">
    <source>
        <dbReference type="ARBA" id="ARBA00008959"/>
    </source>
</evidence>
<dbReference type="InterPro" id="IPR027417">
    <property type="entry name" value="P-loop_NTPase"/>
</dbReference>
<evidence type="ECO:0000256" key="5">
    <source>
        <dbReference type="ARBA" id="ARBA00022840"/>
    </source>
</evidence>
<comment type="similarity">
    <text evidence="2">Belongs to the AAA ATPase family. RarA/MGS1/WRNIP1 subfamily.</text>
</comment>
<dbReference type="Pfam" id="PF12002">
    <property type="entry name" value="MgsA_C"/>
    <property type="match status" value="1"/>
</dbReference>
<evidence type="ECO:0000256" key="4">
    <source>
        <dbReference type="ARBA" id="ARBA00022741"/>
    </source>
</evidence>
<dbReference type="SUPFAM" id="SSF48019">
    <property type="entry name" value="post-AAA+ oligomerization domain-like"/>
    <property type="match status" value="1"/>
</dbReference>
<comment type="function">
    <text evidence="1">DNA-dependent ATPase that plays important roles in cellular responses to stalled DNA replication processes.</text>
</comment>
<dbReference type="PANTHER" id="PTHR13779:SF7">
    <property type="entry name" value="ATPASE WRNIP1"/>
    <property type="match status" value="1"/>
</dbReference>
<evidence type="ECO:0000313" key="8">
    <source>
        <dbReference type="Proteomes" id="UP001589585"/>
    </source>
</evidence>
<dbReference type="RefSeq" id="WP_379860617.1">
    <property type="nucleotide sequence ID" value="NZ_JBHMFC010000020.1"/>
</dbReference>